<dbReference type="InterPro" id="IPR018856">
    <property type="entry name" value="Stn1_N"/>
</dbReference>
<dbReference type="Gene3D" id="2.40.50.1040">
    <property type="match status" value="1"/>
</dbReference>
<comment type="subcellular location">
    <subcellularLocation>
        <location evidence="1">Chromosome</location>
        <location evidence="1">Telomere</location>
    </subcellularLocation>
</comment>
<evidence type="ECO:0000313" key="5">
    <source>
        <dbReference type="EMBL" id="CAK7912150.1"/>
    </source>
</evidence>
<name>A0ABP0EEU2_9ASCO</name>
<organism evidence="5 6">
    <name type="scientific">[Candida] anglica</name>
    <dbReference type="NCBI Taxonomy" id="148631"/>
    <lineage>
        <taxon>Eukaryota</taxon>
        <taxon>Fungi</taxon>
        <taxon>Dikarya</taxon>
        <taxon>Ascomycota</taxon>
        <taxon>Saccharomycotina</taxon>
        <taxon>Pichiomycetes</taxon>
        <taxon>Debaryomycetaceae</taxon>
        <taxon>Kurtzmaniella</taxon>
    </lineage>
</organism>
<keyword evidence="3" id="KW-0779">Telomere</keyword>
<evidence type="ECO:0000256" key="3">
    <source>
        <dbReference type="ARBA" id="ARBA00022895"/>
    </source>
</evidence>
<accession>A0ABP0EEU2</accession>
<gene>
    <name evidence="5" type="ORF">CAAN4_F05688</name>
</gene>
<feature type="domain" description="CST complex subunit Stn1 N-terminal" evidence="4">
    <location>
        <begin position="25"/>
        <end position="213"/>
    </location>
</feature>
<reference evidence="5 6" key="1">
    <citation type="submission" date="2024-01" db="EMBL/GenBank/DDBJ databases">
        <authorList>
            <consortium name="Genoscope - CEA"/>
            <person name="William W."/>
        </authorList>
    </citation>
    <scope>NUCLEOTIDE SEQUENCE [LARGE SCALE GENOMIC DNA]</scope>
    <source>
        <strain evidence="5 6">29B2s-10</strain>
    </source>
</reference>
<sequence length="378" mass="44262">MTSKNVIYNDFAPGDLNIYKRCDGKTFYVPELLHNCPSYSKEHFLCIHDLNSSQSMIRTYGASGYELSSQNFFMIGNHPIQRVKIFGKVLSTHYNDEKEYYIIRIDDSSGRKSIIDVKVNLGIYLQCFLPDKLVYGTIISIQGLLIEYGFQRIKQFLANYISVEGQSGDLSVELEFWQRILNDRKLLQTAWVYEREIEIISLTSDDEEEEDEEEEDLWVTQVTMVNYKSPIELSGEFLTWILNNGKQKFKLIQLYKDRQISKLLDIHIQQDPEHPNKPDLFHRIRHILHIAGELITVSKSQVADCTNLERLCSQIFDELSWVRQHGKVFKATRFVEQRQGDVSSGLSTVHVNFIVKWAVRDEDNWKYDENDDQWEYSA</sequence>
<evidence type="ECO:0000259" key="4">
    <source>
        <dbReference type="Pfam" id="PF10451"/>
    </source>
</evidence>
<dbReference type="Pfam" id="PF10451">
    <property type="entry name" value="Stn1"/>
    <property type="match status" value="1"/>
</dbReference>
<proteinExistence type="predicted"/>
<evidence type="ECO:0000313" key="6">
    <source>
        <dbReference type="Proteomes" id="UP001497600"/>
    </source>
</evidence>
<keyword evidence="6" id="KW-1185">Reference proteome</keyword>
<evidence type="ECO:0000256" key="1">
    <source>
        <dbReference type="ARBA" id="ARBA00004574"/>
    </source>
</evidence>
<keyword evidence="2" id="KW-0158">Chromosome</keyword>
<protein>
    <recommendedName>
        <fullName evidence="4">CST complex subunit Stn1 N-terminal domain-containing protein</fullName>
    </recommendedName>
</protein>
<dbReference type="EMBL" id="OZ004258">
    <property type="protein sequence ID" value="CAK7912150.1"/>
    <property type="molecule type" value="Genomic_DNA"/>
</dbReference>
<dbReference type="Proteomes" id="UP001497600">
    <property type="component" value="Chromosome F"/>
</dbReference>
<evidence type="ECO:0000256" key="2">
    <source>
        <dbReference type="ARBA" id="ARBA00022454"/>
    </source>
</evidence>